<feature type="non-terminal residue" evidence="2">
    <location>
        <position position="1"/>
    </location>
</feature>
<organism evidence="2 3">
    <name type="scientific">Lactobacillus delbrueckii</name>
    <dbReference type="NCBI Taxonomy" id="1584"/>
    <lineage>
        <taxon>Bacteria</taxon>
        <taxon>Bacillati</taxon>
        <taxon>Bacillota</taxon>
        <taxon>Bacilli</taxon>
        <taxon>Lactobacillales</taxon>
        <taxon>Lactobacillaceae</taxon>
        <taxon>Lactobacillus</taxon>
    </lineage>
</organism>
<dbReference type="RefSeq" id="WP_271025136.1">
    <property type="nucleotide sequence ID" value="NZ_JAQIEY010000170.1"/>
</dbReference>
<dbReference type="AlphaFoldDB" id="A0AAW5YXC9"/>
<dbReference type="Proteomes" id="UP001210502">
    <property type="component" value="Unassembled WGS sequence"/>
</dbReference>
<dbReference type="GO" id="GO:0003677">
    <property type="term" value="F:DNA binding"/>
    <property type="evidence" value="ECO:0007669"/>
    <property type="project" value="InterPro"/>
</dbReference>
<evidence type="ECO:0000313" key="3">
    <source>
        <dbReference type="Proteomes" id="UP001210502"/>
    </source>
</evidence>
<sequence length="41" mass="4844">SGSTKWEVLATNLSSNDFPLSEMKKLYHLRWDIESSFRKLK</sequence>
<proteinExistence type="predicted"/>
<gene>
    <name evidence="2" type="ORF">PF586_10890</name>
</gene>
<dbReference type="GO" id="GO:0006313">
    <property type="term" value="P:DNA transposition"/>
    <property type="evidence" value="ECO:0007669"/>
    <property type="project" value="InterPro"/>
</dbReference>
<dbReference type="InterPro" id="IPR002559">
    <property type="entry name" value="Transposase_11"/>
</dbReference>
<dbReference type="Pfam" id="PF01609">
    <property type="entry name" value="DDE_Tnp_1"/>
    <property type="match status" value="1"/>
</dbReference>
<feature type="domain" description="Transposase IS4-like" evidence="1">
    <location>
        <begin position="10"/>
        <end position="41"/>
    </location>
</feature>
<dbReference type="SUPFAM" id="SSF53098">
    <property type="entry name" value="Ribonuclease H-like"/>
    <property type="match status" value="1"/>
</dbReference>
<protein>
    <submittedName>
        <fullName evidence="2">Transposase</fullName>
    </submittedName>
</protein>
<evidence type="ECO:0000259" key="1">
    <source>
        <dbReference type="Pfam" id="PF01609"/>
    </source>
</evidence>
<dbReference type="InterPro" id="IPR012337">
    <property type="entry name" value="RNaseH-like_sf"/>
</dbReference>
<name>A0AAW5YXC9_9LACO</name>
<reference evidence="2" key="1">
    <citation type="submission" date="2023-01" db="EMBL/GenBank/DDBJ databases">
        <title>Sequencing of the bacterial strains from artisanal fermented milk Matsoni.</title>
        <authorList>
            <person name="Rozman V."/>
            <person name="Accetto T."/>
            <person name="Bogovic Matijasic B."/>
        </authorList>
    </citation>
    <scope>NUCLEOTIDE SEQUENCE</scope>
    <source>
        <strain evidence="2">Lbl333</strain>
    </source>
</reference>
<evidence type="ECO:0000313" key="2">
    <source>
        <dbReference type="EMBL" id="MDA3768843.1"/>
    </source>
</evidence>
<dbReference type="EMBL" id="JAQIEY010000170">
    <property type="protein sequence ID" value="MDA3768843.1"/>
    <property type="molecule type" value="Genomic_DNA"/>
</dbReference>
<comment type="caution">
    <text evidence="2">The sequence shown here is derived from an EMBL/GenBank/DDBJ whole genome shotgun (WGS) entry which is preliminary data.</text>
</comment>
<accession>A0AAW5YXC9</accession>
<dbReference type="GO" id="GO:0004803">
    <property type="term" value="F:transposase activity"/>
    <property type="evidence" value="ECO:0007669"/>
    <property type="project" value="InterPro"/>
</dbReference>